<keyword evidence="5" id="KW-1185">Reference proteome</keyword>
<gene>
    <name evidence="4" type="ORF">O3P69_016079</name>
</gene>
<dbReference type="Proteomes" id="UP001487740">
    <property type="component" value="Unassembled WGS sequence"/>
</dbReference>
<dbReference type="InterPro" id="IPR000618">
    <property type="entry name" value="Insect_cuticle"/>
</dbReference>
<dbReference type="PANTHER" id="PTHR12236:SF79">
    <property type="entry name" value="CUTICULAR PROTEIN 50CB-RELATED"/>
    <property type="match status" value="1"/>
</dbReference>
<accession>A0AAW0T902</accession>
<evidence type="ECO:0000256" key="1">
    <source>
        <dbReference type="ARBA" id="ARBA00022460"/>
    </source>
</evidence>
<feature type="region of interest" description="Disordered" evidence="3">
    <location>
        <begin position="71"/>
        <end position="101"/>
    </location>
</feature>
<sequence>MLNEKLGQPTWSLDLASPLRLRCFRGVRSDGQVRSGHQSEARLVCDLFPCDLLFDAVLRCKIRPSLPLTTRCSGGEGEGAGNRGGEQGRGAGAGRHFPNQSASPVHDAVTVAVCLLAVAGAALARPQYQHGPPVAYRPAPSYNEVPRYAFDYGVRDNFGNDFGHQESRDGYNTKGSYYVQLPDGRLQRVNYYVNGDSGFVAEVTYEGEARYPAYSPAPAYRPAPAYSPAPAYTPAPHYG</sequence>
<evidence type="ECO:0000313" key="5">
    <source>
        <dbReference type="Proteomes" id="UP001487740"/>
    </source>
</evidence>
<feature type="compositionally biased region" description="Gly residues" evidence="3">
    <location>
        <begin position="74"/>
        <end position="93"/>
    </location>
</feature>
<evidence type="ECO:0008006" key="6">
    <source>
        <dbReference type="Google" id="ProtNLM"/>
    </source>
</evidence>
<dbReference type="GO" id="GO:0031012">
    <property type="term" value="C:extracellular matrix"/>
    <property type="evidence" value="ECO:0007669"/>
    <property type="project" value="TreeGrafter"/>
</dbReference>
<comment type="caution">
    <text evidence="4">The sequence shown here is derived from an EMBL/GenBank/DDBJ whole genome shotgun (WGS) entry which is preliminary data.</text>
</comment>
<evidence type="ECO:0000313" key="4">
    <source>
        <dbReference type="EMBL" id="KAK8384103.1"/>
    </source>
</evidence>
<dbReference type="PANTHER" id="PTHR12236">
    <property type="entry name" value="STRUCTURAL CONTITUENT OF CUTICLE"/>
    <property type="match status" value="1"/>
</dbReference>
<dbReference type="InterPro" id="IPR051217">
    <property type="entry name" value="Insect_Cuticle_Struc_Prot"/>
</dbReference>
<dbReference type="EMBL" id="JARAKH010000036">
    <property type="protein sequence ID" value="KAK8384103.1"/>
    <property type="molecule type" value="Genomic_DNA"/>
</dbReference>
<organism evidence="4 5">
    <name type="scientific">Scylla paramamosain</name>
    <name type="common">Mud crab</name>
    <dbReference type="NCBI Taxonomy" id="85552"/>
    <lineage>
        <taxon>Eukaryota</taxon>
        <taxon>Metazoa</taxon>
        <taxon>Ecdysozoa</taxon>
        <taxon>Arthropoda</taxon>
        <taxon>Crustacea</taxon>
        <taxon>Multicrustacea</taxon>
        <taxon>Malacostraca</taxon>
        <taxon>Eumalacostraca</taxon>
        <taxon>Eucarida</taxon>
        <taxon>Decapoda</taxon>
        <taxon>Pleocyemata</taxon>
        <taxon>Brachyura</taxon>
        <taxon>Eubrachyura</taxon>
        <taxon>Portunoidea</taxon>
        <taxon>Portunidae</taxon>
        <taxon>Portuninae</taxon>
        <taxon>Scylla</taxon>
    </lineage>
</organism>
<name>A0AAW0T902_SCYPA</name>
<keyword evidence="1 2" id="KW-0193">Cuticle</keyword>
<protein>
    <recommendedName>
        <fullName evidence="6">Pro-resilin</fullName>
    </recommendedName>
</protein>
<evidence type="ECO:0000256" key="2">
    <source>
        <dbReference type="PROSITE-ProRule" id="PRU00497"/>
    </source>
</evidence>
<reference evidence="4 5" key="1">
    <citation type="submission" date="2023-03" db="EMBL/GenBank/DDBJ databases">
        <title>High-quality genome of Scylla paramamosain provides insights in environmental adaptation.</title>
        <authorList>
            <person name="Zhang L."/>
        </authorList>
    </citation>
    <scope>NUCLEOTIDE SEQUENCE [LARGE SCALE GENOMIC DNA]</scope>
    <source>
        <strain evidence="4">LZ_2023a</strain>
        <tissue evidence="4">Muscle</tissue>
    </source>
</reference>
<dbReference type="Pfam" id="PF00379">
    <property type="entry name" value="Chitin_bind_4"/>
    <property type="match status" value="1"/>
</dbReference>
<dbReference type="GO" id="GO:0042302">
    <property type="term" value="F:structural constituent of cuticle"/>
    <property type="evidence" value="ECO:0007669"/>
    <property type="project" value="UniProtKB-UniRule"/>
</dbReference>
<evidence type="ECO:0000256" key="3">
    <source>
        <dbReference type="SAM" id="MobiDB-lite"/>
    </source>
</evidence>
<proteinExistence type="predicted"/>
<dbReference type="AlphaFoldDB" id="A0AAW0T902"/>
<dbReference type="PROSITE" id="PS51155">
    <property type="entry name" value="CHIT_BIND_RR_2"/>
    <property type="match status" value="1"/>
</dbReference>
<dbReference type="GO" id="GO:0005615">
    <property type="term" value="C:extracellular space"/>
    <property type="evidence" value="ECO:0007669"/>
    <property type="project" value="TreeGrafter"/>
</dbReference>